<evidence type="ECO:0000313" key="4">
    <source>
        <dbReference type="Proteomes" id="UP000306985"/>
    </source>
</evidence>
<dbReference type="Pfam" id="PF01476">
    <property type="entry name" value="LysM"/>
    <property type="match status" value="1"/>
</dbReference>
<protein>
    <submittedName>
        <fullName evidence="3">LysM peptidoglycan-binding domain-containing protein</fullName>
    </submittedName>
</protein>
<name>A0A4U6Q8L1_9ACTN</name>
<dbReference type="Proteomes" id="UP000306985">
    <property type="component" value="Unassembled WGS sequence"/>
</dbReference>
<organism evidence="3 4">
    <name type="scientific">Nakamurella flava</name>
    <dbReference type="NCBI Taxonomy" id="2576308"/>
    <lineage>
        <taxon>Bacteria</taxon>
        <taxon>Bacillati</taxon>
        <taxon>Actinomycetota</taxon>
        <taxon>Actinomycetes</taxon>
        <taxon>Nakamurellales</taxon>
        <taxon>Nakamurellaceae</taxon>
        <taxon>Nakamurella</taxon>
    </lineage>
</organism>
<reference evidence="3 4" key="1">
    <citation type="submission" date="2019-05" db="EMBL/GenBank/DDBJ databases">
        <title>Nakamurella sp. N5BH11, whole genome shotgun sequence.</title>
        <authorList>
            <person name="Tuo L."/>
        </authorList>
    </citation>
    <scope>NUCLEOTIDE SEQUENCE [LARGE SCALE GENOMIC DNA]</scope>
    <source>
        <strain evidence="3 4">N5BH11</strain>
    </source>
</reference>
<proteinExistence type="predicted"/>
<feature type="compositionally biased region" description="Basic residues" evidence="1">
    <location>
        <begin position="85"/>
        <end position="99"/>
    </location>
</feature>
<dbReference type="Gene3D" id="3.10.350.10">
    <property type="entry name" value="LysM domain"/>
    <property type="match status" value="1"/>
</dbReference>
<gene>
    <name evidence="3" type="ORF">FDO65_21275</name>
</gene>
<dbReference type="CDD" id="cd00118">
    <property type="entry name" value="LysM"/>
    <property type="match status" value="1"/>
</dbReference>
<dbReference type="InterPro" id="IPR018392">
    <property type="entry name" value="LysM"/>
</dbReference>
<dbReference type="OrthoDB" id="5084290at2"/>
<dbReference type="AlphaFoldDB" id="A0A4U6Q8L1"/>
<sequence length="229" mass="24039">MGTQVSVRTGTFVPSLTGPLSTVRCRPVTAGRRDGRRSGEEVPAAVVVPARRRPECALAPIGEVSNGRSNAGAAARVGGPGAPGRIRRRRLGDRRRPRSGHLTGSGRRLLAPPVDCPRGESLQRPWERWARLSVTLTVVALLGLGVHAALTPAPPTELVQVIVQPGDTLWALAQEYSPERDPRAVVEEIVVVNDLPDGVLPVGLVIQVPSSSPVQEAATSPGSPSVTVG</sequence>
<evidence type="ECO:0000259" key="2">
    <source>
        <dbReference type="Pfam" id="PF01476"/>
    </source>
</evidence>
<feature type="region of interest" description="Disordered" evidence="1">
    <location>
        <begin position="68"/>
        <end position="111"/>
    </location>
</feature>
<comment type="caution">
    <text evidence="3">The sequence shown here is derived from an EMBL/GenBank/DDBJ whole genome shotgun (WGS) entry which is preliminary data.</text>
</comment>
<dbReference type="InterPro" id="IPR036779">
    <property type="entry name" value="LysM_dom_sf"/>
</dbReference>
<evidence type="ECO:0000256" key="1">
    <source>
        <dbReference type="SAM" id="MobiDB-lite"/>
    </source>
</evidence>
<dbReference type="EMBL" id="SZZH01000008">
    <property type="protein sequence ID" value="TKV56116.1"/>
    <property type="molecule type" value="Genomic_DNA"/>
</dbReference>
<keyword evidence="4" id="KW-1185">Reference proteome</keyword>
<evidence type="ECO:0000313" key="3">
    <source>
        <dbReference type="EMBL" id="TKV56116.1"/>
    </source>
</evidence>
<feature type="domain" description="LysM" evidence="2">
    <location>
        <begin position="162"/>
        <end position="209"/>
    </location>
</feature>
<accession>A0A4U6Q8L1</accession>